<reference evidence="1" key="2">
    <citation type="submission" date="2019-01" db="UniProtKB">
        <authorList>
            <consortium name="EnsemblPlants"/>
        </authorList>
    </citation>
    <scope>IDENTIFICATION</scope>
    <source>
        <strain evidence="1">cv. Heinz 1706</strain>
    </source>
</reference>
<organism evidence="1">
    <name type="scientific">Solanum lycopersicum</name>
    <name type="common">Tomato</name>
    <name type="synonym">Lycopersicon esculentum</name>
    <dbReference type="NCBI Taxonomy" id="4081"/>
    <lineage>
        <taxon>Eukaryota</taxon>
        <taxon>Viridiplantae</taxon>
        <taxon>Streptophyta</taxon>
        <taxon>Embryophyta</taxon>
        <taxon>Tracheophyta</taxon>
        <taxon>Spermatophyta</taxon>
        <taxon>Magnoliopsida</taxon>
        <taxon>eudicotyledons</taxon>
        <taxon>Gunneridae</taxon>
        <taxon>Pentapetalae</taxon>
        <taxon>asterids</taxon>
        <taxon>lamiids</taxon>
        <taxon>Solanales</taxon>
        <taxon>Solanaceae</taxon>
        <taxon>Solanoideae</taxon>
        <taxon>Solaneae</taxon>
        <taxon>Solanum</taxon>
        <taxon>Solanum subgen. Lycopersicon</taxon>
    </lineage>
</organism>
<protein>
    <submittedName>
        <fullName evidence="1">Uncharacterized protein</fullName>
    </submittedName>
</protein>
<reference evidence="1" key="1">
    <citation type="journal article" date="2012" name="Nature">
        <title>The tomato genome sequence provides insights into fleshy fruit evolution.</title>
        <authorList>
            <consortium name="Tomato Genome Consortium"/>
        </authorList>
    </citation>
    <scope>NUCLEOTIDE SEQUENCE [LARGE SCALE GENOMIC DNA]</scope>
    <source>
        <strain evidence="1">cv. Heinz 1706</strain>
    </source>
</reference>
<dbReference type="Proteomes" id="UP000004994">
    <property type="component" value="Chromosome 6"/>
</dbReference>
<evidence type="ECO:0000313" key="2">
    <source>
        <dbReference type="Proteomes" id="UP000004994"/>
    </source>
</evidence>
<accession>A0A3Q7H0X4</accession>
<dbReference type="InParanoid" id="A0A3Q7H0X4"/>
<keyword evidence="2" id="KW-1185">Reference proteome</keyword>
<dbReference type="EnsemblPlants" id="Solyc06g075380.1.1">
    <property type="protein sequence ID" value="Solyc06g075380.1.1.1"/>
    <property type="gene ID" value="Solyc06g075380.1"/>
</dbReference>
<name>A0A3Q7H0X4_SOLLC</name>
<dbReference type="PaxDb" id="4081-Solyc06g075380.1.1"/>
<evidence type="ECO:0000313" key="1">
    <source>
        <dbReference type="EnsemblPlants" id="Solyc06g075380.1.1.1"/>
    </source>
</evidence>
<dbReference type="AlphaFoldDB" id="A0A3Q7H0X4"/>
<dbReference type="Gramene" id="Solyc06g075380.1.1">
    <property type="protein sequence ID" value="Solyc06g075380.1.1.1"/>
    <property type="gene ID" value="Solyc06g075380.1"/>
</dbReference>
<sequence length="70" mass="8144">MYKLNILAPISLQKKNDIKFWSQIKNENNLKNILMLGAFIYIYLDPTTTEAVAIYMLSGYKLKAIIEMDK</sequence>
<proteinExistence type="predicted"/>